<name>A0A3M0KYG9_HIRRU</name>
<reference evidence="2 3" key="1">
    <citation type="submission" date="2018-07" db="EMBL/GenBank/DDBJ databases">
        <title>A high quality draft genome assembly of the barn swallow (H. rustica rustica).</title>
        <authorList>
            <person name="Formenti G."/>
            <person name="Chiara M."/>
            <person name="Poveda L."/>
            <person name="Francoijs K.-J."/>
            <person name="Bonisoli-Alquati A."/>
            <person name="Canova L."/>
            <person name="Gianfranceschi L."/>
            <person name="Horner D.S."/>
            <person name="Saino N."/>
        </authorList>
    </citation>
    <scope>NUCLEOTIDE SEQUENCE [LARGE SCALE GENOMIC DNA]</scope>
    <source>
        <strain evidence="2">Chelidonia</strain>
        <tissue evidence="2">Blood</tissue>
    </source>
</reference>
<comment type="caution">
    <text evidence="2">The sequence shown here is derived from an EMBL/GenBank/DDBJ whole genome shotgun (WGS) entry which is preliminary data.</text>
</comment>
<sequence>MVAAPCARRLARRSRSALVAALTVLLLQTLLVWNFTSLDAGEEQRGGREKRDRGGEQRGQPQRRGPAAPHGKAMQDYIASSPKPRSGLSDSEAKGKLDQLVQCVSFGGWFMVFLTLGLNDLIVISNLNDAMIV</sequence>
<keyword evidence="3" id="KW-1185">Reference proteome</keyword>
<evidence type="ECO:0000313" key="2">
    <source>
        <dbReference type="EMBL" id="RMC17741.1"/>
    </source>
</evidence>
<dbReference type="Proteomes" id="UP000269221">
    <property type="component" value="Unassembled WGS sequence"/>
</dbReference>
<feature type="compositionally biased region" description="Low complexity" evidence="1">
    <location>
        <begin position="58"/>
        <end position="69"/>
    </location>
</feature>
<dbReference type="STRING" id="333673.A0A3M0KYG9"/>
<proteinExistence type="predicted"/>
<evidence type="ECO:0000256" key="1">
    <source>
        <dbReference type="SAM" id="MobiDB-lite"/>
    </source>
</evidence>
<feature type="compositionally biased region" description="Basic and acidic residues" evidence="1">
    <location>
        <begin position="42"/>
        <end position="56"/>
    </location>
</feature>
<evidence type="ECO:0000313" key="3">
    <source>
        <dbReference type="Proteomes" id="UP000269221"/>
    </source>
</evidence>
<protein>
    <submittedName>
        <fullName evidence="2">Uncharacterized protein</fullName>
    </submittedName>
</protein>
<dbReference type="AlphaFoldDB" id="A0A3M0KYG9"/>
<dbReference type="EMBL" id="QRBI01000098">
    <property type="protein sequence ID" value="RMC17741.1"/>
    <property type="molecule type" value="Genomic_DNA"/>
</dbReference>
<gene>
    <name evidence="2" type="ORF">DUI87_05406</name>
</gene>
<accession>A0A3M0KYG9</accession>
<organism evidence="2 3">
    <name type="scientific">Hirundo rustica rustica</name>
    <dbReference type="NCBI Taxonomy" id="333673"/>
    <lineage>
        <taxon>Eukaryota</taxon>
        <taxon>Metazoa</taxon>
        <taxon>Chordata</taxon>
        <taxon>Craniata</taxon>
        <taxon>Vertebrata</taxon>
        <taxon>Euteleostomi</taxon>
        <taxon>Archelosauria</taxon>
        <taxon>Archosauria</taxon>
        <taxon>Dinosauria</taxon>
        <taxon>Saurischia</taxon>
        <taxon>Theropoda</taxon>
        <taxon>Coelurosauria</taxon>
        <taxon>Aves</taxon>
        <taxon>Neognathae</taxon>
        <taxon>Neoaves</taxon>
        <taxon>Telluraves</taxon>
        <taxon>Australaves</taxon>
        <taxon>Passeriformes</taxon>
        <taxon>Sylvioidea</taxon>
        <taxon>Hirundinidae</taxon>
        <taxon>Hirundo</taxon>
    </lineage>
</organism>
<feature type="region of interest" description="Disordered" evidence="1">
    <location>
        <begin position="40"/>
        <end position="92"/>
    </location>
</feature>